<dbReference type="AlphaFoldDB" id="A0A645CIG3"/>
<accession>A0A645CIG3</accession>
<organism evidence="1">
    <name type="scientific">bioreactor metagenome</name>
    <dbReference type="NCBI Taxonomy" id="1076179"/>
    <lineage>
        <taxon>unclassified sequences</taxon>
        <taxon>metagenomes</taxon>
        <taxon>ecological metagenomes</taxon>
    </lineage>
</organism>
<gene>
    <name evidence="1" type="ORF">SDC9_123739</name>
</gene>
<name>A0A645CIG3_9ZZZZ</name>
<proteinExistence type="predicted"/>
<sequence length="127" mass="13645">MVIRHFYIVAFGGGGHRGKPGQVRKLFCGGLGKPLGVVVKPLKRLVDLPAQRGGQPWLALARAHQVFDVIAVTRHAGHPPRTGVGLFQQAKLCQGGHLVSQCGGGYCHIKIAAQQIRTNRLAIICIK</sequence>
<dbReference type="EMBL" id="VSSQ01027469">
    <property type="protein sequence ID" value="MPM76740.1"/>
    <property type="molecule type" value="Genomic_DNA"/>
</dbReference>
<protein>
    <submittedName>
        <fullName evidence="1">Uncharacterized protein</fullName>
    </submittedName>
</protein>
<reference evidence="1" key="1">
    <citation type="submission" date="2019-08" db="EMBL/GenBank/DDBJ databases">
        <authorList>
            <person name="Kucharzyk K."/>
            <person name="Murdoch R.W."/>
            <person name="Higgins S."/>
            <person name="Loffler F."/>
        </authorList>
    </citation>
    <scope>NUCLEOTIDE SEQUENCE</scope>
</reference>
<evidence type="ECO:0000313" key="1">
    <source>
        <dbReference type="EMBL" id="MPM76740.1"/>
    </source>
</evidence>
<comment type="caution">
    <text evidence="1">The sequence shown here is derived from an EMBL/GenBank/DDBJ whole genome shotgun (WGS) entry which is preliminary data.</text>
</comment>